<dbReference type="NCBIfam" id="TIGR00536">
    <property type="entry name" value="hemK_fam"/>
    <property type="match status" value="1"/>
</dbReference>
<evidence type="ECO:0000256" key="1">
    <source>
        <dbReference type="ARBA" id="ARBA00022603"/>
    </source>
</evidence>
<dbReference type="EMBL" id="JAUHLI010000002">
    <property type="protein sequence ID" value="MEE2000473.1"/>
    <property type="molecule type" value="Genomic_DNA"/>
</dbReference>
<dbReference type="InterPro" id="IPR017127">
    <property type="entry name" value="Ribosome_uL3_MTase"/>
</dbReference>
<dbReference type="PANTHER" id="PTHR47806:SF1">
    <property type="entry name" value="RIBOSOMAL PROTEIN UL3 GLUTAMINE METHYLTRANSFERASE"/>
    <property type="match status" value="1"/>
</dbReference>
<comment type="caution">
    <text evidence="6">The sequence shown here is derived from an EMBL/GenBank/DDBJ whole genome shotgun (WGS) entry which is preliminary data.</text>
</comment>
<evidence type="ECO:0000259" key="5">
    <source>
        <dbReference type="Pfam" id="PF05175"/>
    </source>
</evidence>
<evidence type="ECO:0000256" key="3">
    <source>
        <dbReference type="ARBA" id="ARBA00022691"/>
    </source>
</evidence>
<dbReference type="SUPFAM" id="SSF53335">
    <property type="entry name" value="S-adenosyl-L-methionine-dependent methyltransferases"/>
    <property type="match status" value="1"/>
</dbReference>
<dbReference type="GO" id="GO:0032259">
    <property type="term" value="P:methylation"/>
    <property type="evidence" value="ECO:0007669"/>
    <property type="project" value="UniProtKB-KW"/>
</dbReference>
<dbReference type="RefSeq" id="WP_330127613.1">
    <property type="nucleotide sequence ID" value="NZ_JAUHLI010000002.1"/>
</dbReference>
<dbReference type="EC" id="2.1.1.298" evidence="4"/>
<keyword evidence="1 4" id="KW-0489">Methyltransferase</keyword>
<comment type="catalytic activity">
    <reaction evidence="4">
        <text>L-glutaminyl-[ribosomal protein uL3] + S-adenosyl-L-methionine = N(5)-methyl-L-glutaminyl-[ribosomal protein uL3] + S-adenosyl-L-homocysteine + H(+)</text>
        <dbReference type="Rhea" id="RHEA:45020"/>
        <dbReference type="Rhea" id="RHEA-COMP:11063"/>
        <dbReference type="Rhea" id="RHEA-COMP:11064"/>
        <dbReference type="ChEBI" id="CHEBI:15378"/>
        <dbReference type="ChEBI" id="CHEBI:30011"/>
        <dbReference type="ChEBI" id="CHEBI:57856"/>
        <dbReference type="ChEBI" id="CHEBI:59789"/>
        <dbReference type="ChEBI" id="CHEBI:61891"/>
        <dbReference type="EC" id="2.1.1.298"/>
    </reaction>
</comment>
<comment type="similarity">
    <text evidence="4">Belongs to the protein N5-glutamine methyltransferase family. PrmB subfamily.</text>
</comment>
<dbReference type="Gene3D" id="3.40.50.150">
    <property type="entry name" value="Vaccinia Virus protein VP39"/>
    <property type="match status" value="1"/>
</dbReference>
<accession>A0ABU7J1U0</accession>
<gene>
    <name evidence="4 6" type="primary">prmB</name>
    <name evidence="6" type="ORF">QWY20_03340</name>
</gene>
<keyword evidence="6" id="KW-0689">Ribosomal protein</keyword>
<dbReference type="InterPro" id="IPR029063">
    <property type="entry name" value="SAM-dependent_MTases_sf"/>
</dbReference>
<organism evidence="6 7">
    <name type="scientific">Alkalimonas cellulosilytica</name>
    <dbReference type="NCBI Taxonomy" id="3058395"/>
    <lineage>
        <taxon>Bacteria</taxon>
        <taxon>Pseudomonadati</taxon>
        <taxon>Pseudomonadota</taxon>
        <taxon>Gammaproteobacteria</taxon>
        <taxon>Alkalimonas</taxon>
    </lineage>
</organism>
<comment type="function">
    <text evidence="4">Methylates ribosomal protein uL3 on a specific glutamine residue.</text>
</comment>
<dbReference type="NCBIfam" id="TIGR03533">
    <property type="entry name" value="L3_gln_methyl"/>
    <property type="match status" value="1"/>
</dbReference>
<feature type="domain" description="Methyltransferase small" evidence="5">
    <location>
        <begin position="148"/>
        <end position="250"/>
    </location>
</feature>
<protein>
    <recommendedName>
        <fullName evidence="4">Ribosomal protein uL3 glutamine methyltransferase</fullName>
        <shortName evidence="4">uL3 MTase</shortName>
        <ecNumber evidence="4">2.1.1.298</ecNumber>
    </recommendedName>
    <alternativeName>
        <fullName evidence="4">N5-glutamine methyltransferase PrmB</fullName>
    </alternativeName>
</protein>
<evidence type="ECO:0000256" key="4">
    <source>
        <dbReference type="HAMAP-Rule" id="MF_02125"/>
    </source>
</evidence>
<reference evidence="6 7" key="1">
    <citation type="submission" date="2023-07" db="EMBL/GenBank/DDBJ databases">
        <title>Alkalimonas sp., MEB108 novel, alkaliphilic bacterium isolated from Lonar Lake, India.</title>
        <authorList>
            <person name="Joshi A."/>
            <person name="Thite S."/>
        </authorList>
    </citation>
    <scope>NUCLEOTIDE SEQUENCE [LARGE SCALE GENOMIC DNA]</scope>
    <source>
        <strain evidence="6 7">MEB108</strain>
    </source>
</reference>
<dbReference type="GO" id="GO:0005840">
    <property type="term" value="C:ribosome"/>
    <property type="evidence" value="ECO:0007669"/>
    <property type="project" value="UniProtKB-KW"/>
</dbReference>
<sequence>MTSGSVTTGSITTENEQSQPASLFTPALIDDALAQLCSIQDWLRFAVSKMHQGQVYLGHGTDNPWDEAANLMAAVLALPPITDEHLFQARLTMQERRDFLALLQQRIEQRIPAAYLTHQAYFAGLPFYVDERVLVPRSPIAELILQGFSEQLAGHQPERILDLCTGSGCIAIACAYQFPEAEVDAVDISPDALTVAEYNIAEHQLEHRVFPLLSDVFAGLAGQQYDLIVTNPPYVDAEDMADLPAEFLHEPELGLASGADGLALTRQILQQAAEHLTEQGVLVCEVGNSMVALQALLPDVRLQWLEFEQGGTGVFAIDKAELVRCQQQLKEF</sequence>
<dbReference type="CDD" id="cd02440">
    <property type="entry name" value="AdoMet_MTases"/>
    <property type="match status" value="1"/>
</dbReference>
<evidence type="ECO:0000256" key="2">
    <source>
        <dbReference type="ARBA" id="ARBA00022679"/>
    </source>
</evidence>
<dbReference type="Gene3D" id="1.10.8.10">
    <property type="entry name" value="DNA helicase RuvA subunit, C-terminal domain"/>
    <property type="match status" value="1"/>
</dbReference>
<keyword evidence="7" id="KW-1185">Reference proteome</keyword>
<dbReference type="PANTHER" id="PTHR47806">
    <property type="entry name" value="50S RIBOSOMAL PROTEIN L3 GLUTAMINE METHYLTRANSFERASE"/>
    <property type="match status" value="1"/>
</dbReference>
<proteinExistence type="inferred from homology"/>
<dbReference type="Pfam" id="PF05175">
    <property type="entry name" value="MTS"/>
    <property type="match status" value="1"/>
</dbReference>
<keyword evidence="6" id="KW-0687">Ribonucleoprotein</keyword>
<name>A0ABU7J1U0_9GAMM</name>
<keyword evidence="3 4" id="KW-0949">S-adenosyl-L-methionine</keyword>
<dbReference type="Proteomes" id="UP001336314">
    <property type="component" value="Unassembled WGS sequence"/>
</dbReference>
<dbReference type="InterPro" id="IPR007848">
    <property type="entry name" value="Small_mtfrase_dom"/>
</dbReference>
<keyword evidence="2 4" id="KW-0808">Transferase</keyword>
<dbReference type="HAMAP" id="MF_02125">
    <property type="entry name" value="L3_methyltr_PrmB"/>
    <property type="match status" value="1"/>
</dbReference>
<dbReference type="InterPro" id="IPR002052">
    <property type="entry name" value="DNA_methylase_N6_adenine_CS"/>
</dbReference>
<dbReference type="PROSITE" id="PS00092">
    <property type="entry name" value="N6_MTASE"/>
    <property type="match status" value="1"/>
</dbReference>
<dbReference type="InterPro" id="IPR004556">
    <property type="entry name" value="HemK-like"/>
</dbReference>
<evidence type="ECO:0000313" key="7">
    <source>
        <dbReference type="Proteomes" id="UP001336314"/>
    </source>
</evidence>
<dbReference type="PIRSF" id="PIRSF037167">
    <property type="entry name" value="Mtase_YfcB_prd"/>
    <property type="match status" value="1"/>
</dbReference>
<evidence type="ECO:0000313" key="6">
    <source>
        <dbReference type="EMBL" id="MEE2000473.1"/>
    </source>
</evidence>
<dbReference type="GO" id="GO:0008168">
    <property type="term" value="F:methyltransferase activity"/>
    <property type="evidence" value="ECO:0007669"/>
    <property type="project" value="UniProtKB-KW"/>
</dbReference>